<proteinExistence type="predicted"/>
<reference evidence="8 9" key="2">
    <citation type="submission" date="2011-08" db="EMBL/GenBank/DDBJ databases">
        <title>The Genome Sequence of Eubacteriaceae bacterium CM5.</title>
        <authorList>
            <consortium name="The Broad Institute Genome Sequencing Platform"/>
            <person name="Earl A."/>
            <person name="Ward D."/>
            <person name="Feldgarden M."/>
            <person name="Gevers D."/>
            <person name="Sizova M."/>
            <person name="Hazen A."/>
            <person name="Epstein S."/>
            <person name="Young S.K."/>
            <person name="Zeng Q."/>
            <person name="Gargeya S."/>
            <person name="Fitzgerald M."/>
            <person name="Haas B."/>
            <person name="Abouelleil A."/>
            <person name="Alvarado L."/>
            <person name="Arachchi H.M."/>
            <person name="Berlin A."/>
            <person name="Brown A."/>
            <person name="Chapman S.B."/>
            <person name="Chen Z."/>
            <person name="Dunbar C."/>
            <person name="Freedman E."/>
            <person name="Gearin G."/>
            <person name="Gellesch M."/>
            <person name="Goldberg J."/>
            <person name="Griggs A."/>
            <person name="Gujja S."/>
            <person name="Heiman D."/>
            <person name="Howarth C."/>
            <person name="Larson L."/>
            <person name="Lui A."/>
            <person name="MacDonald P.J.P."/>
            <person name="Montmayeur A."/>
            <person name="Murphy C."/>
            <person name="Neiman D."/>
            <person name="Pearson M."/>
            <person name="Priest M."/>
            <person name="Roberts A."/>
            <person name="Saif S."/>
            <person name="Shea T."/>
            <person name="Shenoy N."/>
            <person name="Sisk P."/>
            <person name="Stolte C."/>
            <person name="Sykes S."/>
            <person name="Wortman J."/>
            <person name="Nusbaum C."/>
            <person name="Birren B."/>
        </authorList>
    </citation>
    <scope>NUCLEOTIDE SEQUENCE [LARGE SCALE GENOMIC DNA]</scope>
    <source>
        <strain evidence="8 9">CM5</strain>
    </source>
</reference>
<name>G9XDM7_9FIRM</name>
<evidence type="ECO:0000259" key="5">
    <source>
        <dbReference type="PROSITE" id="PS50045"/>
    </source>
</evidence>
<dbReference type="RefSeq" id="WP_009526280.1">
    <property type="nucleotide sequence ID" value="NZ_JBQMYZ010000024.1"/>
</dbReference>
<organism evidence="8 9">
    <name type="scientific">Peptoanaerobacter stomatis</name>
    <dbReference type="NCBI Taxonomy" id="796937"/>
    <lineage>
        <taxon>Bacteria</taxon>
        <taxon>Bacillati</taxon>
        <taxon>Bacillota</taxon>
        <taxon>Clostridia</taxon>
        <taxon>Peptostreptococcales</taxon>
        <taxon>Filifactoraceae</taxon>
        <taxon>Peptoanaerobacter</taxon>
    </lineage>
</organism>
<dbReference type="InterPro" id="IPR002912">
    <property type="entry name" value="ACT_dom"/>
</dbReference>
<dbReference type="InterPro" id="IPR002078">
    <property type="entry name" value="Sigma_54_int"/>
</dbReference>
<dbReference type="Gene3D" id="1.10.8.60">
    <property type="match status" value="1"/>
</dbReference>
<dbReference type="Gene3D" id="3.40.50.300">
    <property type="entry name" value="P-loop containing nucleotide triphosphate hydrolases"/>
    <property type="match status" value="1"/>
</dbReference>
<dbReference type="InterPro" id="IPR003593">
    <property type="entry name" value="AAA+_ATPase"/>
</dbReference>
<evidence type="ECO:0000256" key="2">
    <source>
        <dbReference type="ARBA" id="ARBA00022797"/>
    </source>
</evidence>
<dbReference type="PROSITE" id="PS50045">
    <property type="entry name" value="SIGMA54_INTERACT_4"/>
    <property type="match status" value="1"/>
</dbReference>
<dbReference type="Gene3D" id="3.30.450.20">
    <property type="entry name" value="PAS domain"/>
    <property type="match status" value="1"/>
</dbReference>
<evidence type="ECO:0000256" key="1">
    <source>
        <dbReference type="ARBA" id="ARBA00022741"/>
    </source>
</evidence>
<evidence type="ECO:0000313" key="10">
    <source>
        <dbReference type="Proteomes" id="UP000006437"/>
    </source>
</evidence>
<dbReference type="EMBL" id="AFZE01000021">
    <property type="protein sequence ID" value="EHL14952.1"/>
    <property type="molecule type" value="Genomic_DNA"/>
</dbReference>
<evidence type="ECO:0000313" key="7">
    <source>
        <dbReference type="EMBL" id="EHL14952.1"/>
    </source>
</evidence>
<dbReference type="InterPro" id="IPR027417">
    <property type="entry name" value="P-loop_NTPase"/>
</dbReference>
<keyword evidence="2" id="KW-0058">Aromatic hydrocarbons catabolism</keyword>
<reference evidence="7 10" key="1">
    <citation type="submission" date="2011-08" db="EMBL/GenBank/DDBJ databases">
        <title>The Genome Sequence of Eubacteriaceae bacterium ACC19a.</title>
        <authorList>
            <consortium name="The Broad Institute Genome Sequencing Platform"/>
            <person name="Earl A."/>
            <person name="Ward D."/>
            <person name="Feldgarden M."/>
            <person name="Gevers D."/>
            <person name="Sizova M."/>
            <person name="Hazen A."/>
            <person name="Epstein S."/>
            <person name="Young S.K."/>
            <person name="Zeng Q."/>
            <person name="Gargeya S."/>
            <person name="Fitzgerald M."/>
            <person name="Haas B."/>
            <person name="Abouelleil A."/>
            <person name="Alvarado L."/>
            <person name="Arachchi H.M."/>
            <person name="Berlin A."/>
            <person name="Brown A."/>
            <person name="Chapman S.B."/>
            <person name="Chen Z."/>
            <person name="Dunbar C."/>
            <person name="Freedman E."/>
            <person name="Gearin G."/>
            <person name="Gellesch M."/>
            <person name="Goldberg J."/>
            <person name="Griggs A."/>
            <person name="Gujja S."/>
            <person name="Heiman D."/>
            <person name="Howarth C."/>
            <person name="Larson L."/>
            <person name="Lui A."/>
            <person name="MacDonald P.J.P."/>
            <person name="Montmayeur A."/>
            <person name="Murphy C."/>
            <person name="Neiman D."/>
            <person name="Pearson M."/>
            <person name="Priest M."/>
            <person name="Roberts A."/>
            <person name="Saif S."/>
            <person name="Shea T."/>
            <person name="Shenoy N."/>
            <person name="Sisk P."/>
            <person name="Stolte C."/>
            <person name="Sykes S."/>
            <person name="Wortman J."/>
            <person name="Nusbaum C."/>
            <person name="Birren B."/>
        </authorList>
    </citation>
    <scope>NUCLEOTIDE SEQUENCE [LARGE SCALE GENOMIC DNA]</scope>
    <source>
        <strain evidence="7 10">ACC19a</strain>
    </source>
</reference>
<dbReference type="Proteomes" id="UP000006437">
    <property type="component" value="Unassembled WGS sequence"/>
</dbReference>
<dbReference type="GO" id="GO:0006355">
    <property type="term" value="P:regulation of DNA-templated transcription"/>
    <property type="evidence" value="ECO:0007669"/>
    <property type="project" value="InterPro"/>
</dbReference>
<dbReference type="SUPFAM" id="SSF46689">
    <property type="entry name" value="Homeodomain-like"/>
    <property type="match status" value="1"/>
</dbReference>
<dbReference type="SUPFAM" id="SSF52540">
    <property type="entry name" value="P-loop containing nucleoside triphosphate hydrolases"/>
    <property type="match status" value="1"/>
</dbReference>
<dbReference type="PATRIC" id="fig|796937.3.peg.1272"/>
<protein>
    <recommendedName>
        <fullName evidence="4">HTH-type transcriptional regulatory protein TyrR</fullName>
    </recommendedName>
</protein>
<evidence type="ECO:0000259" key="6">
    <source>
        <dbReference type="PROSITE" id="PS51671"/>
    </source>
</evidence>
<accession>G9X0X8</accession>
<feature type="domain" description="Sigma-54 factor interaction" evidence="5">
    <location>
        <begin position="200"/>
        <end position="430"/>
    </location>
</feature>
<dbReference type="STRING" id="796937.HMPREF9630_00996"/>
<accession>G9XDM7</accession>
<dbReference type="Pfam" id="PF00158">
    <property type="entry name" value="Sigma54_activat"/>
    <property type="match status" value="1"/>
</dbReference>
<dbReference type="AlphaFoldDB" id="G9XDM7"/>
<dbReference type="Pfam" id="PF25601">
    <property type="entry name" value="AAA_lid_14"/>
    <property type="match status" value="1"/>
</dbReference>
<dbReference type="PROSITE" id="PS00675">
    <property type="entry name" value="SIGMA54_INTERACT_1"/>
    <property type="match status" value="1"/>
</dbReference>
<dbReference type="Gene3D" id="1.10.10.60">
    <property type="entry name" value="Homeodomain-like"/>
    <property type="match status" value="1"/>
</dbReference>
<sequence length="513" mass="59449">MDIKRIKIMFYINRPHLTYDILTVFKKHDIPIISMEVYSNVIYLKIPFISDDLTEEIRGECEKVYGYDYMEEIDVMSFEEKDIGLKSVLNLISEGVIILDSKGVIEYGNKVSFNFIENVRTGHLIFDFIDDKDLKNCIKSDKKSSVDFIRNKTIQIKNKNFLLNMNPLYSEEGTFCGHLLTLKEIKEDLFYDSFITFDDIMGDDKKFRQIIETAKHYSHSDASILLTGESGTGKEMFARAIHSESKRSKMPFVSINCAAIPDELLESELFGYTAGSFTGANKSGKIGIFEMAEGGTVFLDEIGELNYHLQAKLLRVLQEKKIRPIGSTKEKDMNVRIISATNRNLEKLINEGSFRMDLFYRLNIFRIQLPPLRQRQDDIPKLTNYFLKILSTRYDKQNISLSNDAKSILISYSWPGNIREMQNVLERAVVLTSNNTIKKEHIIFDKTNGFENISIEENDFGTTVSKFERELILKYLRKYKSIRNTAKNIGVTHTLLINRIKKYHIEDDEWKNS</sequence>
<dbReference type="InterPro" id="IPR025943">
    <property type="entry name" value="Sigma_54_int_dom_ATP-bd_2"/>
</dbReference>
<dbReference type="Proteomes" id="UP000003379">
    <property type="component" value="Unassembled WGS sequence"/>
</dbReference>
<evidence type="ECO:0000256" key="3">
    <source>
        <dbReference type="ARBA" id="ARBA00022840"/>
    </source>
</evidence>
<dbReference type="PANTHER" id="PTHR32071">
    <property type="entry name" value="TRANSCRIPTIONAL REGULATORY PROTEIN"/>
    <property type="match status" value="1"/>
</dbReference>
<dbReference type="Gene3D" id="3.30.70.260">
    <property type="match status" value="1"/>
</dbReference>
<dbReference type="GO" id="GO:0003677">
    <property type="term" value="F:DNA binding"/>
    <property type="evidence" value="ECO:0007669"/>
    <property type="project" value="UniProtKB-KW"/>
</dbReference>
<evidence type="ECO:0000313" key="8">
    <source>
        <dbReference type="EMBL" id="EHL18957.1"/>
    </source>
</evidence>
<dbReference type="InterPro" id="IPR009057">
    <property type="entry name" value="Homeodomain-like_sf"/>
</dbReference>
<comment type="caution">
    <text evidence="8">The sequence shown here is derived from an EMBL/GenBank/DDBJ whole genome shotgun (WGS) entry which is preliminary data.</text>
</comment>
<dbReference type="PANTHER" id="PTHR32071:SF57">
    <property type="entry name" value="C4-DICARBOXYLATE TRANSPORT TRANSCRIPTIONAL REGULATORY PROTEIN DCTD"/>
    <property type="match status" value="1"/>
</dbReference>
<dbReference type="PROSITE" id="PS00676">
    <property type="entry name" value="SIGMA54_INTERACT_2"/>
    <property type="match status" value="1"/>
</dbReference>
<dbReference type="HOGENOM" id="CLU_000445_8_2_9"/>
<dbReference type="CDD" id="cd00009">
    <property type="entry name" value="AAA"/>
    <property type="match status" value="1"/>
</dbReference>
<dbReference type="InterPro" id="IPR025662">
    <property type="entry name" value="Sigma_54_int_dom_ATP-bd_1"/>
</dbReference>
<gene>
    <name evidence="8" type="ORF">HMPREF9628_01900</name>
    <name evidence="7" type="ORF">HMPREF9629_02064</name>
</gene>
<keyword evidence="1" id="KW-0547">Nucleotide-binding</keyword>
<dbReference type="InterPro" id="IPR030828">
    <property type="entry name" value="HTH_TyrR"/>
</dbReference>
<feature type="domain" description="ACT" evidence="6">
    <location>
        <begin position="6"/>
        <end position="78"/>
    </location>
</feature>
<keyword evidence="3" id="KW-0067">ATP-binding</keyword>
<dbReference type="EMBL" id="AFZG01000034">
    <property type="protein sequence ID" value="EHL18957.1"/>
    <property type="molecule type" value="Genomic_DNA"/>
</dbReference>
<dbReference type="PROSITE" id="PS51671">
    <property type="entry name" value="ACT"/>
    <property type="match status" value="1"/>
</dbReference>
<dbReference type="Pfam" id="PF18024">
    <property type="entry name" value="HTH_50"/>
    <property type="match status" value="1"/>
</dbReference>
<dbReference type="GO" id="GO:0005524">
    <property type="term" value="F:ATP binding"/>
    <property type="evidence" value="ECO:0007669"/>
    <property type="project" value="UniProtKB-KW"/>
</dbReference>
<evidence type="ECO:0000256" key="4">
    <source>
        <dbReference type="ARBA" id="ARBA00029500"/>
    </source>
</evidence>
<dbReference type="SMART" id="SM00382">
    <property type="entry name" value="AAA"/>
    <property type="match status" value="1"/>
</dbReference>
<evidence type="ECO:0000313" key="9">
    <source>
        <dbReference type="Proteomes" id="UP000003379"/>
    </source>
</evidence>
<dbReference type="InterPro" id="IPR058031">
    <property type="entry name" value="AAA_lid_NorR"/>
</dbReference>
<dbReference type="FunFam" id="3.40.50.300:FF:000006">
    <property type="entry name" value="DNA-binding transcriptional regulator NtrC"/>
    <property type="match status" value="1"/>
</dbReference>